<sequence>MSQAPDHIAQVLDLFIARQAERDSELGRFQGLESDYDEEYDTPAPVYDSYLERGVTSVQAMINFAPSEFNTLWDTVSKYVATRWNVGRGRRSATSAKDVFFMLLTVLKQAGTLEMHAESFKLKAPAFERMILSFLAVAGPKLYFDQVEQKARALTMTELVKNGRRFDCFPSALYATDVTFQQSNRPTGNMAEGKVYFSGKHKLYGLKVEVSVCPSGLAIDATEHEPGSTADIQLFNKNIEFHKAQRVKTTAEYGIDDDGPLLVEFPDEWCVLVDKGYQGLGDHVRAIHPKKKPKIAFLAYEDQVINRKISHDRIIVENFFGRLCGLWRVCSDNYRWNEDNYDMIFKTAIGLTNFHIRRNPLREADRERYHQIEARRREIGREAQRKRRLSQEKYRQRKRAHQES</sequence>
<accession>A0AAD5LFB1</accession>
<proteinExistence type="predicted"/>
<feature type="domain" description="DDE Tnp4" evidence="4">
    <location>
        <begin position="179"/>
        <end position="353"/>
    </location>
</feature>
<evidence type="ECO:0000313" key="6">
    <source>
        <dbReference type="Proteomes" id="UP001209570"/>
    </source>
</evidence>
<reference evidence="5" key="1">
    <citation type="submission" date="2021-12" db="EMBL/GenBank/DDBJ databases">
        <title>Prjna785345.</title>
        <authorList>
            <person name="Rujirawat T."/>
            <person name="Krajaejun T."/>
        </authorList>
    </citation>
    <scope>NUCLEOTIDE SEQUENCE</scope>
    <source>
        <strain evidence="5">Pi057C3</strain>
    </source>
</reference>
<dbReference type="InterPro" id="IPR027806">
    <property type="entry name" value="HARBI1_dom"/>
</dbReference>
<protein>
    <recommendedName>
        <fullName evidence="4">DDE Tnp4 domain-containing protein</fullName>
    </recommendedName>
</protein>
<evidence type="ECO:0000256" key="1">
    <source>
        <dbReference type="ARBA" id="ARBA00001968"/>
    </source>
</evidence>
<dbReference type="Pfam" id="PF13359">
    <property type="entry name" value="DDE_Tnp_4"/>
    <property type="match status" value="1"/>
</dbReference>
<keyword evidence="2" id="KW-0479">Metal-binding</keyword>
<evidence type="ECO:0000256" key="3">
    <source>
        <dbReference type="SAM" id="MobiDB-lite"/>
    </source>
</evidence>
<comment type="caution">
    <text evidence="5">The sequence shown here is derived from an EMBL/GenBank/DDBJ whole genome shotgun (WGS) entry which is preliminary data.</text>
</comment>
<keyword evidence="6" id="KW-1185">Reference proteome</keyword>
<dbReference type="Proteomes" id="UP001209570">
    <property type="component" value="Unassembled WGS sequence"/>
</dbReference>
<evidence type="ECO:0000313" key="5">
    <source>
        <dbReference type="EMBL" id="KAJ0398993.1"/>
    </source>
</evidence>
<evidence type="ECO:0000259" key="4">
    <source>
        <dbReference type="Pfam" id="PF13359"/>
    </source>
</evidence>
<organism evidence="5 6">
    <name type="scientific">Pythium insidiosum</name>
    <name type="common">Pythiosis disease agent</name>
    <dbReference type="NCBI Taxonomy" id="114742"/>
    <lineage>
        <taxon>Eukaryota</taxon>
        <taxon>Sar</taxon>
        <taxon>Stramenopiles</taxon>
        <taxon>Oomycota</taxon>
        <taxon>Peronosporomycetes</taxon>
        <taxon>Pythiales</taxon>
        <taxon>Pythiaceae</taxon>
        <taxon>Pythium</taxon>
    </lineage>
</organism>
<name>A0AAD5LFB1_PYTIN</name>
<dbReference type="GO" id="GO:0046872">
    <property type="term" value="F:metal ion binding"/>
    <property type="evidence" value="ECO:0007669"/>
    <property type="project" value="UniProtKB-KW"/>
</dbReference>
<dbReference type="AlphaFoldDB" id="A0AAD5LFB1"/>
<feature type="region of interest" description="Disordered" evidence="3">
    <location>
        <begin position="380"/>
        <end position="404"/>
    </location>
</feature>
<comment type="cofactor">
    <cofactor evidence="1">
        <name>a divalent metal cation</name>
        <dbReference type="ChEBI" id="CHEBI:60240"/>
    </cofactor>
</comment>
<gene>
    <name evidence="5" type="ORF">P43SY_003598</name>
</gene>
<feature type="compositionally biased region" description="Basic residues" evidence="3">
    <location>
        <begin position="395"/>
        <end position="404"/>
    </location>
</feature>
<dbReference type="EMBL" id="JAKCXM010000198">
    <property type="protein sequence ID" value="KAJ0398993.1"/>
    <property type="molecule type" value="Genomic_DNA"/>
</dbReference>
<feature type="compositionally biased region" description="Basic and acidic residues" evidence="3">
    <location>
        <begin position="380"/>
        <end position="394"/>
    </location>
</feature>
<evidence type="ECO:0000256" key="2">
    <source>
        <dbReference type="ARBA" id="ARBA00022723"/>
    </source>
</evidence>